<feature type="chain" id="PRO_5012089412" description="ShKT domain-containing protein" evidence="3">
    <location>
        <begin position="20"/>
        <end position="196"/>
    </location>
</feature>
<protein>
    <recommendedName>
        <fullName evidence="4">ShKT domain-containing protein</fullName>
    </recommendedName>
</protein>
<comment type="caution">
    <text evidence="2">Lacks conserved residue(s) required for the propagation of feature annotation.</text>
</comment>
<evidence type="ECO:0000256" key="2">
    <source>
        <dbReference type="PROSITE-ProRule" id="PRU01005"/>
    </source>
</evidence>
<gene>
    <name evidence="5" type="ORF">AWC38_SpisGene15373</name>
</gene>
<dbReference type="OrthoDB" id="10315139at2759"/>
<dbReference type="EMBL" id="LSMT01000327">
    <property type="protein sequence ID" value="PFX20185.1"/>
    <property type="molecule type" value="Genomic_DNA"/>
</dbReference>
<feature type="domain" description="ShKT" evidence="4">
    <location>
        <begin position="48"/>
        <end position="84"/>
    </location>
</feature>
<dbReference type="PANTHER" id="PTHR21724">
    <property type="entry name" value="SHKT DOMAIN-CONTAINING PROTEIN"/>
    <property type="match status" value="1"/>
</dbReference>
<keyword evidence="2" id="KW-1015">Disulfide bond</keyword>
<keyword evidence="3" id="KW-0732">Signal</keyword>
<evidence type="ECO:0000259" key="4">
    <source>
        <dbReference type="PROSITE" id="PS51670"/>
    </source>
</evidence>
<comment type="caution">
    <text evidence="5">The sequence shown here is derived from an EMBL/GenBank/DDBJ whole genome shotgun (WGS) entry which is preliminary data.</text>
</comment>
<feature type="domain" description="ShKT" evidence="4">
    <location>
        <begin position="106"/>
        <end position="142"/>
    </location>
</feature>
<proteinExistence type="predicted"/>
<keyword evidence="1" id="KW-0800">Toxin</keyword>
<reference evidence="6" key="1">
    <citation type="journal article" date="2017" name="bioRxiv">
        <title>Comparative analysis of the genomes of Stylophora pistillata and Acropora digitifera provides evidence for extensive differences between species of corals.</title>
        <authorList>
            <person name="Voolstra C.R."/>
            <person name="Li Y."/>
            <person name="Liew Y.J."/>
            <person name="Baumgarten S."/>
            <person name="Zoccola D."/>
            <person name="Flot J.-F."/>
            <person name="Tambutte S."/>
            <person name="Allemand D."/>
            <person name="Aranda M."/>
        </authorList>
    </citation>
    <scope>NUCLEOTIDE SEQUENCE [LARGE SCALE GENOMIC DNA]</scope>
</reference>
<dbReference type="PROSITE" id="PS51670">
    <property type="entry name" value="SHKT"/>
    <property type="match status" value="2"/>
</dbReference>
<dbReference type="Proteomes" id="UP000225706">
    <property type="component" value="Unassembled WGS sequence"/>
</dbReference>
<name>A0A2B4RVA5_STYPI</name>
<feature type="disulfide bond" evidence="2">
    <location>
        <begin position="68"/>
        <end position="81"/>
    </location>
</feature>
<dbReference type="AlphaFoldDB" id="A0A2B4RVA5"/>
<dbReference type="InterPro" id="IPR003582">
    <property type="entry name" value="ShKT_dom"/>
</dbReference>
<evidence type="ECO:0000256" key="1">
    <source>
        <dbReference type="ARBA" id="ARBA00022656"/>
    </source>
</evidence>
<evidence type="ECO:0000256" key="3">
    <source>
        <dbReference type="SAM" id="SignalP"/>
    </source>
</evidence>
<accession>A0A2B4RVA5</accession>
<evidence type="ECO:0000313" key="6">
    <source>
        <dbReference type="Proteomes" id="UP000225706"/>
    </source>
</evidence>
<evidence type="ECO:0000313" key="5">
    <source>
        <dbReference type="EMBL" id="PFX20185.1"/>
    </source>
</evidence>
<dbReference type="SMART" id="SM00254">
    <property type="entry name" value="ShKT"/>
    <property type="match status" value="3"/>
</dbReference>
<feature type="signal peptide" evidence="3">
    <location>
        <begin position="1"/>
        <end position="19"/>
    </location>
</feature>
<dbReference type="Gene3D" id="1.10.10.1940">
    <property type="match status" value="1"/>
</dbReference>
<sequence>MKAILLAFMLSAHIPLCVGRHFKALHAYDFVHKPRLSMRDHELSDKGCEDLPKWKDECPTWAKDDSYCKSKFMQNYCRGSCKVCGKIEPPPAPIEPKPPAPTAPFCQDYDKNCGTLKRVGLCEIPNQKENMAIYCGVSCEMCQAPTPEECYDKKENGYCEDLKKAGHCSSSDPKKIYEAKTNCLVKCEFCAPDSEP</sequence>
<dbReference type="GO" id="GO:0090729">
    <property type="term" value="F:toxin activity"/>
    <property type="evidence" value="ECO:0007669"/>
    <property type="project" value="UniProtKB-KW"/>
</dbReference>
<organism evidence="5 6">
    <name type="scientific">Stylophora pistillata</name>
    <name type="common">Smooth cauliflower coral</name>
    <dbReference type="NCBI Taxonomy" id="50429"/>
    <lineage>
        <taxon>Eukaryota</taxon>
        <taxon>Metazoa</taxon>
        <taxon>Cnidaria</taxon>
        <taxon>Anthozoa</taxon>
        <taxon>Hexacorallia</taxon>
        <taxon>Scleractinia</taxon>
        <taxon>Astrocoeniina</taxon>
        <taxon>Pocilloporidae</taxon>
        <taxon>Stylophora</taxon>
    </lineage>
</organism>
<keyword evidence="6" id="KW-1185">Reference proteome</keyword>
<dbReference type="PANTHER" id="PTHR21724:SF109">
    <property type="entry name" value="SHKT DOMAIN-CONTAINING PROTEIN"/>
    <property type="match status" value="1"/>
</dbReference>
<dbReference type="Pfam" id="PF01549">
    <property type="entry name" value="ShK"/>
    <property type="match status" value="2"/>
</dbReference>